<reference evidence="1" key="1">
    <citation type="submission" date="2021-07" db="EMBL/GenBank/DDBJ databases">
        <authorList>
            <person name="Roth S.J."/>
            <person name="Krukonis G.P."/>
            <person name="Delesalle V.A."/>
        </authorList>
    </citation>
    <scope>NUCLEOTIDE SEQUENCE</scope>
</reference>
<sequence>MLSVRIPSNETYRIGTRPAVLASLSKMMDYFNINVDQKIFFNGEAEVSKLLGGDKDGKRGSDLGVDLGYDNKLFVELERTESGYNDELDAYSGNNSNPPLWYDAATKASIYPKFITKRFNVTVNAYFKDRVTAERYLTNIRKGTFSPHQNTMFNVDTHFPLTEPQLQCYYEIFLRLQKAAVVEPTKNFLDWMGENSTVPIGILRNAAFKAPVFVFKQQIADVGVNMENPNMALVNQGAYIGKFEVSFRYWFFWSEHTEWIFNFPIQVYQQPMPDTYIPDVFEDNKNEYVTRRFFESAVASKVWDYKKNQAPFYQVFPSQDNWRPNPISWVSPQLQVLVNVENIENQVLINMKEINGFTWTQLFIDYMIKYRTKVTVRHKNPMNIKVWSDDGKDSVQVKEDQIVLDENGDLRLTRLPYMPNAYRVVFSFDYALRLYDEDCVEDFLNDPDYAKWIIGILFPAYTFPDGWGTGGWCDWDDIYDSIDVGDGPESKFYMPYGMLYSLIVAKNSASYQSYLQLKNTGKLNGTDFYRWDQATS</sequence>
<evidence type="ECO:0000313" key="1">
    <source>
        <dbReference type="EMBL" id="QZA70598.1"/>
    </source>
</evidence>
<accession>A0AAE7X0Z3</accession>
<protein>
    <submittedName>
        <fullName evidence="1">Uncharacterized protein</fullName>
    </submittedName>
</protein>
<name>A0AAE7X0Z3_9CAUD</name>
<evidence type="ECO:0000313" key="2">
    <source>
        <dbReference type="Proteomes" id="UP000827517"/>
    </source>
</evidence>
<keyword evidence="2" id="KW-1185">Reference proteome</keyword>
<dbReference type="GeneID" id="77944003"/>
<dbReference type="EMBL" id="MZ501267">
    <property type="protein sequence ID" value="QZA70598.1"/>
    <property type="molecule type" value="Genomic_DNA"/>
</dbReference>
<organism evidence="1 2">
    <name type="scientific">Erwinia phage AH04</name>
    <dbReference type="NCBI Taxonomy" id="2869569"/>
    <lineage>
        <taxon>Viruses</taxon>
        <taxon>Duplodnaviria</taxon>
        <taxon>Heunggongvirae</taxon>
        <taxon>Uroviricota</taxon>
        <taxon>Caudoviricetes</taxon>
        <taxon>Chimalliviridae</taxon>
        <taxon>Meadowvirus</taxon>
        <taxon>Meadowvirus AH04</taxon>
    </lineage>
</organism>
<dbReference type="RefSeq" id="YP_010667872.1">
    <property type="nucleotide sequence ID" value="NC_070952.1"/>
</dbReference>
<dbReference type="KEGG" id="vg:77944003"/>
<proteinExistence type="predicted"/>
<gene>
    <name evidence="1" type="primary">118</name>
    <name evidence="1" type="ORF">AH04_118</name>
</gene>
<dbReference type="Proteomes" id="UP000827517">
    <property type="component" value="Segment"/>
</dbReference>